<dbReference type="Gene3D" id="3.30.70.270">
    <property type="match status" value="1"/>
</dbReference>
<comment type="caution">
    <text evidence="2">The sequence shown here is derived from an EMBL/GenBank/DDBJ whole genome shotgun (WGS) entry which is preliminary data.</text>
</comment>
<dbReference type="Proteomes" id="UP000826271">
    <property type="component" value="Unassembled WGS sequence"/>
</dbReference>
<sequence length="246" mass="26061">MAPRRDPAAETTPPLDDQVRQLSETLRTLQNRMEESDSAVQQHAAESKQRHDSLFAMLSSLLPQSQPPCIFGVPQIHYLGYVISGDGVRVDNDKIQAILDWPVPTSVTALRGFLGLTGYYRRFVYHYATLVSPPGNIAVNGLVSAAGSGYANSILQIGDRASPCGAKSGGDIAARRSPEMAEIAMESEKVSALGFETIAGEVTAATAGADDGAEGKKPVDLTGNGLELRLGLARPNQFSLNGLGPV</sequence>
<dbReference type="InterPro" id="IPR043502">
    <property type="entry name" value="DNA/RNA_pol_sf"/>
</dbReference>
<dbReference type="AlphaFoldDB" id="A0AAV6WDI6"/>
<dbReference type="PANTHER" id="PTHR33064:SF37">
    <property type="entry name" value="RIBONUCLEASE H"/>
    <property type="match status" value="1"/>
</dbReference>
<protein>
    <recommendedName>
        <fullName evidence="4">Reverse transcriptase</fullName>
    </recommendedName>
</protein>
<dbReference type="PANTHER" id="PTHR33064">
    <property type="entry name" value="POL PROTEIN"/>
    <property type="match status" value="1"/>
</dbReference>
<gene>
    <name evidence="2" type="ORF">BUALT_Bualt17G0002700</name>
</gene>
<name>A0AAV6WDI6_9LAMI</name>
<reference evidence="2" key="1">
    <citation type="submission" date="2019-10" db="EMBL/GenBank/DDBJ databases">
        <authorList>
            <person name="Zhang R."/>
            <person name="Pan Y."/>
            <person name="Wang J."/>
            <person name="Ma R."/>
            <person name="Yu S."/>
        </authorList>
    </citation>
    <scope>NUCLEOTIDE SEQUENCE</scope>
    <source>
        <strain evidence="2">LA-IB0</strain>
        <tissue evidence="2">Leaf</tissue>
    </source>
</reference>
<evidence type="ECO:0000313" key="3">
    <source>
        <dbReference type="Proteomes" id="UP000826271"/>
    </source>
</evidence>
<feature type="region of interest" description="Disordered" evidence="1">
    <location>
        <begin position="1"/>
        <end position="20"/>
    </location>
</feature>
<keyword evidence="3" id="KW-1185">Reference proteome</keyword>
<dbReference type="InterPro" id="IPR051320">
    <property type="entry name" value="Viral_Replic_Matur_Polypro"/>
</dbReference>
<dbReference type="EMBL" id="WHWC01000017">
    <property type="protein sequence ID" value="KAG8365734.1"/>
    <property type="molecule type" value="Genomic_DNA"/>
</dbReference>
<evidence type="ECO:0000256" key="1">
    <source>
        <dbReference type="SAM" id="MobiDB-lite"/>
    </source>
</evidence>
<organism evidence="2 3">
    <name type="scientific">Buddleja alternifolia</name>
    <dbReference type="NCBI Taxonomy" id="168488"/>
    <lineage>
        <taxon>Eukaryota</taxon>
        <taxon>Viridiplantae</taxon>
        <taxon>Streptophyta</taxon>
        <taxon>Embryophyta</taxon>
        <taxon>Tracheophyta</taxon>
        <taxon>Spermatophyta</taxon>
        <taxon>Magnoliopsida</taxon>
        <taxon>eudicotyledons</taxon>
        <taxon>Gunneridae</taxon>
        <taxon>Pentapetalae</taxon>
        <taxon>asterids</taxon>
        <taxon>lamiids</taxon>
        <taxon>Lamiales</taxon>
        <taxon>Scrophulariaceae</taxon>
        <taxon>Buddlejeae</taxon>
        <taxon>Buddleja</taxon>
    </lineage>
</organism>
<evidence type="ECO:0000313" key="2">
    <source>
        <dbReference type="EMBL" id="KAG8365734.1"/>
    </source>
</evidence>
<proteinExistence type="predicted"/>
<accession>A0AAV6WDI6</accession>
<dbReference type="SUPFAM" id="SSF56672">
    <property type="entry name" value="DNA/RNA polymerases"/>
    <property type="match status" value="1"/>
</dbReference>
<dbReference type="InterPro" id="IPR043128">
    <property type="entry name" value="Rev_trsase/Diguanyl_cyclase"/>
</dbReference>
<evidence type="ECO:0008006" key="4">
    <source>
        <dbReference type="Google" id="ProtNLM"/>
    </source>
</evidence>